<evidence type="ECO:0000256" key="6">
    <source>
        <dbReference type="ARBA" id="ARBA00022729"/>
    </source>
</evidence>
<feature type="chain" id="PRO_5031594106" description="Phytosulfokine" evidence="9">
    <location>
        <begin position="26"/>
        <end position="88"/>
    </location>
</feature>
<name>A0A0D2ST54_GOSRA</name>
<evidence type="ECO:0000256" key="1">
    <source>
        <dbReference type="ARBA" id="ARBA00004613"/>
    </source>
</evidence>
<evidence type="ECO:0000256" key="3">
    <source>
        <dbReference type="ARBA" id="ARBA00022473"/>
    </source>
</evidence>
<evidence type="ECO:0000256" key="2">
    <source>
        <dbReference type="ARBA" id="ARBA00010781"/>
    </source>
</evidence>
<keyword evidence="6 9" id="KW-0732">Signal</keyword>
<comment type="PTM">
    <text evidence="9">PSK-alpha is produced by endopeptidase digestion. PSK-beta is produced from PSK-alpha by exopeptidase digestion.</text>
</comment>
<comment type="similarity">
    <text evidence="2 9">Belongs to the phytosulfokine family.</text>
</comment>
<sequence>MSCKVSAFCMILFLLFFTLSSAAAAARPLQHPNPSTPIQTQNPDTETKRGEVDDDICRGIKEEEEEECLMRRTLAAHVDYIYTQKANP</sequence>
<evidence type="ECO:0000313" key="12">
    <source>
        <dbReference type="Proteomes" id="UP000032304"/>
    </source>
</evidence>
<dbReference type="InterPro" id="IPR009438">
    <property type="entry name" value="Phytosulfokine"/>
</dbReference>
<evidence type="ECO:0000256" key="5">
    <source>
        <dbReference type="ARBA" id="ARBA00022641"/>
    </source>
</evidence>
<evidence type="ECO:0000256" key="7">
    <source>
        <dbReference type="ARBA" id="ARBA00022782"/>
    </source>
</evidence>
<dbReference type="OMA" id="PMEHTKD"/>
<dbReference type="OrthoDB" id="1858282at2759"/>
<dbReference type="Gramene" id="KJB47269">
    <property type="protein sequence ID" value="KJB47269"/>
    <property type="gene ID" value="B456_008G019400"/>
</dbReference>
<dbReference type="GO" id="GO:0008083">
    <property type="term" value="F:growth factor activity"/>
    <property type="evidence" value="ECO:0007669"/>
    <property type="project" value="UniProtKB-UniRule"/>
</dbReference>
<keyword evidence="5 9" id="KW-0765">Sulfation</keyword>
<gene>
    <name evidence="11" type="ORF">B456_008G019400</name>
</gene>
<evidence type="ECO:0000313" key="11">
    <source>
        <dbReference type="EMBL" id="KJB47269.1"/>
    </source>
</evidence>
<dbReference type="GO" id="GO:0030154">
    <property type="term" value="P:cell differentiation"/>
    <property type="evidence" value="ECO:0007669"/>
    <property type="project" value="UniProtKB-UniRule"/>
</dbReference>
<protein>
    <recommendedName>
        <fullName evidence="9">Phytosulfokine</fullName>
    </recommendedName>
    <component>
        <recommendedName>
            <fullName evidence="9">Phytosulfokine-alpha</fullName>
            <shortName evidence="9">PSK-alpha</shortName>
            <shortName evidence="9">Phytosulfokine-a</shortName>
        </recommendedName>
    </component>
    <component>
        <recommendedName>
            <fullName evidence="9">Phytosulfokine-beta</fullName>
            <shortName evidence="9">PSK-beta</shortName>
            <shortName evidence="9">Phytosulfokine-b</shortName>
        </recommendedName>
    </component>
</protein>
<comment type="function">
    <text evidence="9">Promotes plant cell differentiation, organogenesis and somatic embryogenesis as well as cell proliferation.</text>
</comment>
<keyword evidence="7 9" id="KW-0221">Differentiation</keyword>
<keyword evidence="12" id="KW-1185">Reference proteome</keyword>
<keyword evidence="8 9" id="KW-0339">Growth factor</keyword>
<feature type="compositionally biased region" description="Polar residues" evidence="10">
    <location>
        <begin position="32"/>
        <end position="44"/>
    </location>
</feature>
<dbReference type="PANTHER" id="PTHR33285">
    <property type="entry name" value="PHYTOSULFOKINES 3"/>
    <property type="match status" value="1"/>
</dbReference>
<dbReference type="GO" id="GO:0008283">
    <property type="term" value="P:cell population proliferation"/>
    <property type="evidence" value="ECO:0007669"/>
    <property type="project" value="UniProtKB-UniRule"/>
</dbReference>
<accession>A0A0D2ST54</accession>
<dbReference type="GO" id="GO:0005576">
    <property type="term" value="C:extracellular region"/>
    <property type="evidence" value="ECO:0007669"/>
    <property type="project" value="UniProtKB-SubCell"/>
</dbReference>
<dbReference type="Pfam" id="PF06404">
    <property type="entry name" value="PSK"/>
    <property type="match status" value="1"/>
</dbReference>
<evidence type="ECO:0000256" key="10">
    <source>
        <dbReference type="SAM" id="MobiDB-lite"/>
    </source>
</evidence>
<feature type="region of interest" description="Disordered" evidence="10">
    <location>
        <begin position="28"/>
        <end position="52"/>
    </location>
</feature>
<evidence type="ECO:0000256" key="8">
    <source>
        <dbReference type="ARBA" id="ARBA00023030"/>
    </source>
</evidence>
<dbReference type="KEGG" id="gra:105762761"/>
<organism evidence="11 12">
    <name type="scientific">Gossypium raimondii</name>
    <name type="common">Peruvian cotton</name>
    <name type="synonym">Gossypium klotzschianum subsp. raimondii</name>
    <dbReference type="NCBI Taxonomy" id="29730"/>
    <lineage>
        <taxon>Eukaryota</taxon>
        <taxon>Viridiplantae</taxon>
        <taxon>Streptophyta</taxon>
        <taxon>Embryophyta</taxon>
        <taxon>Tracheophyta</taxon>
        <taxon>Spermatophyta</taxon>
        <taxon>Magnoliopsida</taxon>
        <taxon>eudicotyledons</taxon>
        <taxon>Gunneridae</taxon>
        <taxon>Pentapetalae</taxon>
        <taxon>rosids</taxon>
        <taxon>malvids</taxon>
        <taxon>Malvales</taxon>
        <taxon>Malvaceae</taxon>
        <taxon>Malvoideae</taxon>
        <taxon>Gossypium</taxon>
    </lineage>
</organism>
<dbReference type="PANTHER" id="PTHR33285:SF55">
    <property type="entry name" value="PHYTOSULFOKINES 3"/>
    <property type="match status" value="1"/>
</dbReference>
<evidence type="ECO:0000256" key="4">
    <source>
        <dbReference type="ARBA" id="ARBA00022525"/>
    </source>
</evidence>
<dbReference type="AlphaFoldDB" id="A0A0D2ST54"/>
<dbReference type="EMBL" id="CM001747">
    <property type="protein sequence ID" value="KJB47269.1"/>
    <property type="molecule type" value="Genomic_DNA"/>
</dbReference>
<proteinExistence type="inferred from homology"/>
<feature type="signal peptide" evidence="9">
    <location>
        <begin position="1"/>
        <end position="25"/>
    </location>
</feature>
<reference evidence="11 12" key="1">
    <citation type="journal article" date="2012" name="Nature">
        <title>Repeated polyploidization of Gossypium genomes and the evolution of spinnable cotton fibres.</title>
        <authorList>
            <person name="Paterson A.H."/>
            <person name="Wendel J.F."/>
            <person name="Gundlach H."/>
            <person name="Guo H."/>
            <person name="Jenkins J."/>
            <person name="Jin D."/>
            <person name="Llewellyn D."/>
            <person name="Showmaker K.C."/>
            <person name="Shu S."/>
            <person name="Udall J."/>
            <person name="Yoo M.J."/>
            <person name="Byers R."/>
            <person name="Chen W."/>
            <person name="Doron-Faigenboim A."/>
            <person name="Duke M.V."/>
            <person name="Gong L."/>
            <person name="Grimwood J."/>
            <person name="Grover C."/>
            <person name="Grupp K."/>
            <person name="Hu G."/>
            <person name="Lee T.H."/>
            <person name="Li J."/>
            <person name="Lin L."/>
            <person name="Liu T."/>
            <person name="Marler B.S."/>
            <person name="Page J.T."/>
            <person name="Roberts A.W."/>
            <person name="Romanel E."/>
            <person name="Sanders W.S."/>
            <person name="Szadkowski E."/>
            <person name="Tan X."/>
            <person name="Tang H."/>
            <person name="Xu C."/>
            <person name="Wang J."/>
            <person name="Wang Z."/>
            <person name="Zhang D."/>
            <person name="Zhang L."/>
            <person name="Ashrafi H."/>
            <person name="Bedon F."/>
            <person name="Bowers J.E."/>
            <person name="Brubaker C.L."/>
            <person name="Chee P.W."/>
            <person name="Das S."/>
            <person name="Gingle A.R."/>
            <person name="Haigler C.H."/>
            <person name="Harker D."/>
            <person name="Hoffmann L.V."/>
            <person name="Hovav R."/>
            <person name="Jones D.C."/>
            <person name="Lemke C."/>
            <person name="Mansoor S."/>
            <person name="ur Rahman M."/>
            <person name="Rainville L.N."/>
            <person name="Rambani A."/>
            <person name="Reddy U.K."/>
            <person name="Rong J.K."/>
            <person name="Saranga Y."/>
            <person name="Scheffler B.E."/>
            <person name="Scheffler J.A."/>
            <person name="Stelly D.M."/>
            <person name="Triplett B.A."/>
            <person name="Van Deynze A."/>
            <person name="Vaslin M.F."/>
            <person name="Waghmare V.N."/>
            <person name="Walford S.A."/>
            <person name="Wright R.J."/>
            <person name="Zaki E.A."/>
            <person name="Zhang T."/>
            <person name="Dennis E.S."/>
            <person name="Mayer K.F."/>
            <person name="Peterson D.G."/>
            <person name="Rokhsar D.S."/>
            <person name="Wang X."/>
            <person name="Schmutz J."/>
        </authorList>
    </citation>
    <scope>NUCLEOTIDE SEQUENCE [LARGE SCALE GENOMIC DNA]</scope>
</reference>
<comment type="subcellular location">
    <subcellularLocation>
        <location evidence="1 9">Secreted</location>
    </subcellularLocation>
</comment>
<comment type="PTM">
    <text evidence="9">Sulfation is important for activity and for the binding to a putative membrane receptor.</text>
</comment>
<dbReference type="Proteomes" id="UP000032304">
    <property type="component" value="Chromosome 8"/>
</dbReference>
<evidence type="ECO:0000256" key="9">
    <source>
        <dbReference type="RuleBase" id="RU368031"/>
    </source>
</evidence>
<keyword evidence="4 9" id="KW-0964">Secreted</keyword>
<keyword evidence="3 9" id="KW-0217">Developmental protein</keyword>